<evidence type="ECO:0000256" key="3">
    <source>
        <dbReference type="ARBA" id="ARBA00023163"/>
    </source>
</evidence>
<dbReference type="Pfam" id="PF25873">
    <property type="entry name" value="WHD_MalT"/>
    <property type="match status" value="1"/>
</dbReference>
<dbReference type="PROSITE" id="PS50043">
    <property type="entry name" value="HTH_LUXR_2"/>
    <property type="match status" value="1"/>
</dbReference>
<evidence type="ECO:0000256" key="2">
    <source>
        <dbReference type="ARBA" id="ARBA00023125"/>
    </source>
</evidence>
<dbReference type="RefSeq" id="WP_221023198.1">
    <property type="nucleotide sequence ID" value="NZ_JAIEZQ010000001.1"/>
</dbReference>
<reference evidence="5 6" key="1">
    <citation type="submission" date="2021-08" db="EMBL/GenBank/DDBJ databases">
        <title>Nocardioides bacterium WL0053 sp. nov., isolated from the sediment.</title>
        <authorList>
            <person name="Wang L."/>
            <person name="Zhang D."/>
            <person name="Zhang A."/>
        </authorList>
    </citation>
    <scope>NUCLEOTIDE SEQUENCE [LARGE SCALE GENOMIC DNA]</scope>
    <source>
        <strain evidence="5 6">WL0053</strain>
    </source>
</reference>
<dbReference type="PANTHER" id="PTHR44688:SF16">
    <property type="entry name" value="DNA-BINDING TRANSCRIPTIONAL ACTIVATOR DEVR_DOSR"/>
    <property type="match status" value="1"/>
</dbReference>
<dbReference type="CDD" id="cd06170">
    <property type="entry name" value="LuxR_C_like"/>
    <property type="match status" value="1"/>
</dbReference>
<keyword evidence="1" id="KW-0805">Transcription regulation</keyword>
<dbReference type="EMBL" id="JAIEZQ010000001">
    <property type="protein sequence ID" value="MBY9073396.1"/>
    <property type="molecule type" value="Genomic_DNA"/>
</dbReference>
<dbReference type="Gene3D" id="1.10.10.10">
    <property type="entry name" value="Winged helix-like DNA-binding domain superfamily/Winged helix DNA-binding domain"/>
    <property type="match status" value="1"/>
</dbReference>
<evidence type="ECO:0000313" key="5">
    <source>
        <dbReference type="EMBL" id="MBY9073396.1"/>
    </source>
</evidence>
<dbReference type="PANTHER" id="PTHR44688">
    <property type="entry name" value="DNA-BINDING TRANSCRIPTIONAL ACTIVATOR DEVR_DOSR"/>
    <property type="match status" value="1"/>
</dbReference>
<keyword evidence="6" id="KW-1185">Reference proteome</keyword>
<dbReference type="Proteomes" id="UP000754710">
    <property type="component" value="Unassembled WGS sequence"/>
</dbReference>
<dbReference type="InterPro" id="IPR059106">
    <property type="entry name" value="WHD_MalT"/>
</dbReference>
<dbReference type="SMART" id="SM00421">
    <property type="entry name" value="HTH_LUXR"/>
    <property type="match status" value="1"/>
</dbReference>
<evidence type="ECO:0000313" key="6">
    <source>
        <dbReference type="Proteomes" id="UP000754710"/>
    </source>
</evidence>
<dbReference type="SUPFAM" id="SSF52540">
    <property type="entry name" value="P-loop containing nucleoside triphosphate hydrolases"/>
    <property type="match status" value="1"/>
</dbReference>
<evidence type="ECO:0000256" key="1">
    <source>
        <dbReference type="ARBA" id="ARBA00023015"/>
    </source>
</evidence>
<name>A0ABS7REE5_9ACTN</name>
<protein>
    <submittedName>
        <fullName evidence="5">LuxR C-terminal-related transcriptional regulator</fullName>
    </submittedName>
</protein>
<dbReference type="InterPro" id="IPR000792">
    <property type="entry name" value="Tscrpt_reg_LuxR_C"/>
</dbReference>
<dbReference type="InterPro" id="IPR016032">
    <property type="entry name" value="Sig_transdc_resp-reg_C-effctor"/>
</dbReference>
<keyword evidence="3" id="KW-0804">Transcription</keyword>
<dbReference type="InterPro" id="IPR011990">
    <property type="entry name" value="TPR-like_helical_dom_sf"/>
</dbReference>
<accession>A0ABS7REE5</accession>
<dbReference type="InterPro" id="IPR036388">
    <property type="entry name" value="WH-like_DNA-bd_sf"/>
</dbReference>
<evidence type="ECO:0000259" key="4">
    <source>
        <dbReference type="PROSITE" id="PS50043"/>
    </source>
</evidence>
<dbReference type="SUPFAM" id="SSF46894">
    <property type="entry name" value="C-terminal effector domain of the bipartite response regulators"/>
    <property type="match status" value="1"/>
</dbReference>
<feature type="domain" description="HTH luxR-type" evidence="4">
    <location>
        <begin position="815"/>
        <end position="880"/>
    </location>
</feature>
<dbReference type="InterPro" id="IPR027417">
    <property type="entry name" value="P-loop_NTPase"/>
</dbReference>
<sequence>MSAKFGALPTPPDALVRRRLLDVLRDGVRRPLTLVSAPAGYGKTVLVSTLGSSLDRVGTALYLTMDDGDTAPAEFWGSVLEGLRRRGVDVTDVHPSGTSEVVDGRMLTRLAGRIEEHERPVVLVLDCGELPLPPVVGDGLNRLLAACAGRLRLVFLTRTDPPLPLHRYRLRDEVTEIRADDLSFTLSEVAVLMRRAGLDLEPVDIAALHARTGGWPAGLKFAAMALAGRADPHRAAQEFRGDTGNVAAFLMSEVLAKQPPETRELLLRTCLVDELDPGLVTALTGRHCDPRTLQFMAHGNSFIEQVPGRPGHYRYQSLFREFLRSQVEYEWPGLVPELHRTAAEWLARDGRPLVAIRPAASAQAWPIATRCFVEGLGVGRLLIGPRRAVLHDLLGGLPDDVEGADAAVTRAALAVADVDLDLAEAALVEVRSLPSREESPRSPALALTVLVLEAVAGSMDPDLDAGLDAVLRAENALSLAPADDRVARPELEIVLAGCRGRVLLQRGDLGAALAALTRGVRLAETARLEEAAAQLQGMAALVEAMTGRLRKAAEIAAEWGAQDDTGSGPSYSSRAAVLALAWARMDQYDLGAVQDLLALSEPAACSPYDARLLGALGTLLRARLLRAQGRPELARAGIRAVSAPDRSTAVSGRVARSLVLEEAACLVQEHRPQEAVETLRTTDADGAVEAELLLEPATLPGPVPEQTRRPAGALAGEPLATQVAGWLVLTRRAARRPDRARAEAFLARALETAAPERLRRPFLEAPEEVRELLGHGAAATRHGWLRTTEPAPTADEPALVGAQRSPVTGGSRAGPAPAVPPLTAKEQEVLGYLAQLLTTDEIAATMFVSVNTVRSHVRSILRKLGVTRRNQAVRRAWELQLLPPRDAA</sequence>
<dbReference type="Pfam" id="PF00196">
    <property type="entry name" value="GerE"/>
    <property type="match status" value="1"/>
</dbReference>
<proteinExistence type="predicted"/>
<keyword evidence="2" id="KW-0238">DNA-binding</keyword>
<dbReference type="PRINTS" id="PR00038">
    <property type="entry name" value="HTHLUXR"/>
</dbReference>
<gene>
    <name evidence="5" type="ORF">K1X13_01055</name>
</gene>
<organism evidence="5 6">
    <name type="scientific">Nocardioides jiangsuensis</name>
    <dbReference type="NCBI Taxonomy" id="2866161"/>
    <lineage>
        <taxon>Bacteria</taxon>
        <taxon>Bacillati</taxon>
        <taxon>Actinomycetota</taxon>
        <taxon>Actinomycetes</taxon>
        <taxon>Propionibacteriales</taxon>
        <taxon>Nocardioidaceae</taxon>
        <taxon>Nocardioides</taxon>
    </lineage>
</organism>
<dbReference type="Gene3D" id="1.25.40.10">
    <property type="entry name" value="Tetratricopeptide repeat domain"/>
    <property type="match status" value="1"/>
</dbReference>
<comment type="caution">
    <text evidence="5">The sequence shown here is derived from an EMBL/GenBank/DDBJ whole genome shotgun (WGS) entry which is preliminary data.</text>
</comment>